<dbReference type="PROSITE" id="PS01081">
    <property type="entry name" value="HTH_TETR_1"/>
    <property type="match status" value="1"/>
</dbReference>
<keyword evidence="5" id="KW-1185">Reference proteome</keyword>
<dbReference type="PROSITE" id="PS50977">
    <property type="entry name" value="HTH_TETR_2"/>
    <property type="match status" value="1"/>
</dbReference>
<dbReference type="EMBL" id="JAHWQX010000001">
    <property type="protein sequence ID" value="MBW3095790.1"/>
    <property type="molecule type" value="Genomic_DNA"/>
</dbReference>
<dbReference type="InterPro" id="IPR001647">
    <property type="entry name" value="HTH_TetR"/>
</dbReference>
<dbReference type="InterPro" id="IPR041490">
    <property type="entry name" value="KstR2_TetR_C"/>
</dbReference>
<dbReference type="InterPro" id="IPR050109">
    <property type="entry name" value="HTH-type_TetR-like_transc_reg"/>
</dbReference>
<sequence length="204" mass="22592">MARRTGTTGAETAQKLTESALTLFARDGYAAVSMRAIAAKTGIQAGAIYNHFATKQDILKHLLTAHMEALLAAWEAEPEAGTQAPRAALEAFVRFHVRYHLDRHREIYISYMELRNLDDGNFSEIRRMRRAYEAIPRAIIDRGVADGSFSVLDPQVTTMAIIATLNGMSIWYKKEGRLSLDAIEDLHIALVTRMVGATKGTADV</sequence>
<gene>
    <name evidence="4" type="ORF">KY465_00695</name>
</gene>
<dbReference type="Pfam" id="PF00440">
    <property type="entry name" value="TetR_N"/>
    <property type="match status" value="1"/>
</dbReference>
<dbReference type="PANTHER" id="PTHR30055">
    <property type="entry name" value="HTH-TYPE TRANSCRIPTIONAL REGULATOR RUTR"/>
    <property type="match status" value="1"/>
</dbReference>
<dbReference type="Proteomes" id="UP001430804">
    <property type="component" value="Unassembled WGS sequence"/>
</dbReference>
<accession>A0ABS6WKY0</accession>
<keyword evidence="1 2" id="KW-0238">DNA-binding</keyword>
<dbReference type="Pfam" id="PF17932">
    <property type="entry name" value="TetR_C_24"/>
    <property type="match status" value="1"/>
</dbReference>
<comment type="caution">
    <text evidence="4">The sequence shown here is derived from an EMBL/GenBank/DDBJ whole genome shotgun (WGS) entry which is preliminary data.</text>
</comment>
<protein>
    <submittedName>
        <fullName evidence="4">TetR/AcrR family transcriptional regulator</fullName>
    </submittedName>
</protein>
<organism evidence="4 5">
    <name type="scientific">Pseudohoeflea coraliihabitans</name>
    <dbReference type="NCBI Taxonomy" id="2860393"/>
    <lineage>
        <taxon>Bacteria</taxon>
        <taxon>Pseudomonadati</taxon>
        <taxon>Pseudomonadota</taxon>
        <taxon>Alphaproteobacteria</taxon>
        <taxon>Hyphomicrobiales</taxon>
        <taxon>Rhizobiaceae</taxon>
        <taxon>Pseudohoeflea</taxon>
    </lineage>
</organism>
<feature type="DNA-binding region" description="H-T-H motif" evidence="2">
    <location>
        <begin position="33"/>
        <end position="52"/>
    </location>
</feature>
<dbReference type="InterPro" id="IPR023772">
    <property type="entry name" value="DNA-bd_HTH_TetR-type_CS"/>
</dbReference>
<evidence type="ECO:0000259" key="3">
    <source>
        <dbReference type="PROSITE" id="PS50977"/>
    </source>
</evidence>
<evidence type="ECO:0000256" key="1">
    <source>
        <dbReference type="ARBA" id="ARBA00023125"/>
    </source>
</evidence>
<name>A0ABS6WKY0_9HYPH</name>
<proteinExistence type="predicted"/>
<evidence type="ECO:0000256" key="2">
    <source>
        <dbReference type="PROSITE-ProRule" id="PRU00335"/>
    </source>
</evidence>
<reference evidence="4" key="1">
    <citation type="submission" date="2021-07" db="EMBL/GenBank/DDBJ databases">
        <title>Pseudohoeflea marina sp. nov. a polyhydroxyalcanoate-producing bacterium.</title>
        <authorList>
            <person name="Zheng W."/>
            <person name="Yu S."/>
            <person name="Huang Y."/>
        </authorList>
    </citation>
    <scope>NUCLEOTIDE SEQUENCE</scope>
    <source>
        <strain evidence="4">DP4N28-3</strain>
    </source>
</reference>
<evidence type="ECO:0000313" key="5">
    <source>
        <dbReference type="Proteomes" id="UP001430804"/>
    </source>
</evidence>
<dbReference type="RefSeq" id="WP_219157374.1">
    <property type="nucleotide sequence ID" value="NZ_JAHWQX010000001.1"/>
</dbReference>
<feature type="domain" description="HTH tetR-type" evidence="3">
    <location>
        <begin position="10"/>
        <end position="70"/>
    </location>
</feature>
<evidence type="ECO:0000313" key="4">
    <source>
        <dbReference type="EMBL" id="MBW3095790.1"/>
    </source>
</evidence>
<dbReference type="PANTHER" id="PTHR30055:SF200">
    <property type="entry name" value="HTH-TYPE TRANSCRIPTIONAL REPRESSOR BDCR"/>
    <property type="match status" value="1"/>
</dbReference>